<comment type="caution">
    <text evidence="8">The sequence shown here is derived from an EMBL/GenBank/DDBJ whole genome shotgun (WGS) entry which is preliminary data.</text>
</comment>
<evidence type="ECO:0000256" key="2">
    <source>
        <dbReference type="ARBA" id="ARBA00022737"/>
    </source>
</evidence>
<gene>
    <name evidence="8" type="ORF">KI387_021094</name>
</gene>
<keyword evidence="3" id="KW-0560">Oxidoreductase</keyword>
<evidence type="ECO:0000313" key="9">
    <source>
        <dbReference type="Proteomes" id="UP000824469"/>
    </source>
</evidence>
<comment type="catalytic activity">
    <reaction evidence="5">
        <text>[protein]-dithiol + NAD(+) = [protein]-disulfide + NADH + H(+)</text>
        <dbReference type="Rhea" id="RHEA:18749"/>
        <dbReference type="Rhea" id="RHEA-COMP:10593"/>
        <dbReference type="Rhea" id="RHEA-COMP:10594"/>
        <dbReference type="ChEBI" id="CHEBI:15378"/>
        <dbReference type="ChEBI" id="CHEBI:29950"/>
        <dbReference type="ChEBI" id="CHEBI:50058"/>
        <dbReference type="ChEBI" id="CHEBI:57540"/>
        <dbReference type="ChEBI" id="CHEBI:57945"/>
        <dbReference type="EC" id="1.8.1.8"/>
    </reaction>
</comment>
<accession>A0AA38LEV2</accession>
<dbReference type="Proteomes" id="UP000824469">
    <property type="component" value="Unassembled WGS sequence"/>
</dbReference>
<dbReference type="PANTHER" id="PTHR13871">
    <property type="entry name" value="THIOREDOXIN"/>
    <property type="match status" value="1"/>
</dbReference>
<keyword evidence="2" id="KW-0677">Repeat</keyword>
<name>A0AA38LEV2_TAXCH</name>
<dbReference type="InterPro" id="IPR036249">
    <property type="entry name" value="Thioredoxin-like_sf"/>
</dbReference>
<dbReference type="GO" id="GO:0047134">
    <property type="term" value="F:protein-disulfide reductase [NAD(P)H] activity"/>
    <property type="evidence" value="ECO:0007669"/>
    <property type="project" value="UniProtKB-EC"/>
</dbReference>
<dbReference type="InterPro" id="IPR052259">
    <property type="entry name" value="Nucleoredoxin-like"/>
</dbReference>
<organism evidence="8 9">
    <name type="scientific">Taxus chinensis</name>
    <name type="common">Chinese yew</name>
    <name type="synonym">Taxus wallichiana var. chinensis</name>
    <dbReference type="NCBI Taxonomy" id="29808"/>
    <lineage>
        <taxon>Eukaryota</taxon>
        <taxon>Viridiplantae</taxon>
        <taxon>Streptophyta</taxon>
        <taxon>Embryophyta</taxon>
        <taxon>Tracheophyta</taxon>
        <taxon>Spermatophyta</taxon>
        <taxon>Pinopsida</taxon>
        <taxon>Pinidae</taxon>
        <taxon>Conifers II</taxon>
        <taxon>Cupressales</taxon>
        <taxon>Taxaceae</taxon>
        <taxon>Taxus</taxon>
    </lineage>
</organism>
<feature type="domain" description="Thioredoxin-like fold" evidence="7">
    <location>
        <begin position="105"/>
        <end position="139"/>
    </location>
</feature>
<proteinExistence type="predicted"/>
<keyword evidence="4" id="KW-0520">NAD</keyword>
<dbReference type="AlphaFoldDB" id="A0AA38LEV2"/>
<dbReference type="PANTHER" id="PTHR13871:SF96">
    <property type="entry name" value="THIOREDOXIN DOMAIN-CONTAINING PROTEIN"/>
    <property type="match status" value="1"/>
</dbReference>
<sequence>MPWLALPFSDTKAKEKLDQLFDVESIPALILLDQKCKTITADGVDLIKAYGAEAYPFSKERLVELRAEEDANRLSQPLNSLFMSADRDFFITSGGRNVLVSELVGKTVRLYFSAHWCPPCKGFTPQLIKFYSDLKNQGRTWRSFLFPVTEMKSPYKNILEACHGLLCLTETEWRKLCHDTLKLKASQP</sequence>
<comment type="catalytic activity">
    <reaction evidence="6">
        <text>[protein]-dithiol + NADP(+) = [protein]-disulfide + NADPH + H(+)</text>
        <dbReference type="Rhea" id="RHEA:18753"/>
        <dbReference type="Rhea" id="RHEA-COMP:10593"/>
        <dbReference type="Rhea" id="RHEA-COMP:10594"/>
        <dbReference type="ChEBI" id="CHEBI:15378"/>
        <dbReference type="ChEBI" id="CHEBI:29950"/>
        <dbReference type="ChEBI" id="CHEBI:50058"/>
        <dbReference type="ChEBI" id="CHEBI:57783"/>
        <dbReference type="ChEBI" id="CHEBI:58349"/>
        <dbReference type="EC" id="1.8.1.8"/>
    </reaction>
</comment>
<evidence type="ECO:0000256" key="3">
    <source>
        <dbReference type="ARBA" id="ARBA00023002"/>
    </source>
</evidence>
<dbReference type="EC" id="1.8.1.8" evidence="1"/>
<evidence type="ECO:0000256" key="4">
    <source>
        <dbReference type="ARBA" id="ARBA00023027"/>
    </source>
</evidence>
<reference evidence="8 9" key="1">
    <citation type="journal article" date="2021" name="Nat. Plants">
        <title>The Taxus genome provides insights into paclitaxel biosynthesis.</title>
        <authorList>
            <person name="Xiong X."/>
            <person name="Gou J."/>
            <person name="Liao Q."/>
            <person name="Li Y."/>
            <person name="Zhou Q."/>
            <person name="Bi G."/>
            <person name="Li C."/>
            <person name="Du R."/>
            <person name="Wang X."/>
            <person name="Sun T."/>
            <person name="Guo L."/>
            <person name="Liang H."/>
            <person name="Lu P."/>
            <person name="Wu Y."/>
            <person name="Zhang Z."/>
            <person name="Ro D.K."/>
            <person name="Shang Y."/>
            <person name="Huang S."/>
            <person name="Yan J."/>
        </authorList>
    </citation>
    <scope>NUCLEOTIDE SEQUENCE [LARGE SCALE GENOMIC DNA]</scope>
    <source>
        <strain evidence="8">Ta-2019</strain>
    </source>
</reference>
<evidence type="ECO:0000259" key="7">
    <source>
        <dbReference type="Pfam" id="PF13905"/>
    </source>
</evidence>
<dbReference type="InterPro" id="IPR012336">
    <property type="entry name" value="Thioredoxin-like_fold"/>
</dbReference>
<dbReference type="EMBL" id="JAHRHJ020000004">
    <property type="protein sequence ID" value="KAH9319325.1"/>
    <property type="molecule type" value="Genomic_DNA"/>
</dbReference>
<protein>
    <recommendedName>
        <fullName evidence="1">protein-disulfide reductase</fullName>
        <ecNumber evidence="1">1.8.1.8</ecNumber>
    </recommendedName>
</protein>
<evidence type="ECO:0000313" key="8">
    <source>
        <dbReference type="EMBL" id="KAH9319325.1"/>
    </source>
</evidence>
<evidence type="ECO:0000256" key="5">
    <source>
        <dbReference type="ARBA" id="ARBA00047388"/>
    </source>
</evidence>
<dbReference type="Pfam" id="PF13905">
    <property type="entry name" value="Thioredoxin_8"/>
    <property type="match status" value="1"/>
</dbReference>
<dbReference type="SUPFAM" id="SSF52833">
    <property type="entry name" value="Thioredoxin-like"/>
    <property type="match status" value="1"/>
</dbReference>
<dbReference type="OMA" id="CLTETEW"/>
<evidence type="ECO:0000256" key="6">
    <source>
        <dbReference type="ARBA" id="ARBA00047804"/>
    </source>
</evidence>
<keyword evidence="9" id="KW-1185">Reference proteome</keyword>
<dbReference type="Gene3D" id="3.40.30.10">
    <property type="entry name" value="Glutaredoxin"/>
    <property type="match status" value="2"/>
</dbReference>
<evidence type="ECO:0000256" key="1">
    <source>
        <dbReference type="ARBA" id="ARBA00012612"/>
    </source>
</evidence>